<name>A0A8J7S756_9BACT</name>
<proteinExistence type="predicted"/>
<protein>
    <submittedName>
        <fullName evidence="1">Uncharacterized protein</fullName>
    </submittedName>
</protein>
<dbReference type="EMBL" id="JAEMHM010000017">
    <property type="protein sequence ID" value="MBJ6726836.1"/>
    <property type="molecule type" value="Genomic_DNA"/>
</dbReference>
<dbReference type="Proteomes" id="UP000636888">
    <property type="component" value="Unassembled WGS sequence"/>
</dbReference>
<keyword evidence="2" id="KW-1185">Reference proteome</keyword>
<sequence>MERFIVLSVFLFSAIPVGAANWYMLEQDSARCVPAKSPMEMAQDFDKKRIPYHVFHYAERNGKPAIVKVLYNDGRPHELLYFQDRSFCQEQAYLRTGRPAFQVNLSVPH</sequence>
<dbReference type="AlphaFoldDB" id="A0A8J7S756"/>
<evidence type="ECO:0000313" key="1">
    <source>
        <dbReference type="EMBL" id="MBJ6726836.1"/>
    </source>
</evidence>
<dbReference type="RefSeq" id="WP_199385745.1">
    <property type="nucleotide sequence ID" value="NZ_JAEMHM010000017.1"/>
</dbReference>
<comment type="caution">
    <text evidence="1">The sequence shown here is derived from an EMBL/GenBank/DDBJ whole genome shotgun (WGS) entry which is preliminary data.</text>
</comment>
<evidence type="ECO:0000313" key="2">
    <source>
        <dbReference type="Proteomes" id="UP000636888"/>
    </source>
</evidence>
<gene>
    <name evidence="1" type="ORF">JFN93_19170</name>
</gene>
<organism evidence="1 2">
    <name type="scientific">Geomesophilobacter sediminis</name>
    <dbReference type="NCBI Taxonomy" id="2798584"/>
    <lineage>
        <taxon>Bacteria</taxon>
        <taxon>Pseudomonadati</taxon>
        <taxon>Thermodesulfobacteriota</taxon>
        <taxon>Desulfuromonadia</taxon>
        <taxon>Geobacterales</taxon>
        <taxon>Geobacteraceae</taxon>
        <taxon>Geomesophilobacter</taxon>
    </lineage>
</organism>
<reference evidence="1" key="1">
    <citation type="submission" date="2020-12" db="EMBL/GenBank/DDBJ databases">
        <title>Geomonas sp. Red875, isolated from river sediment.</title>
        <authorList>
            <person name="Xu Z."/>
            <person name="Zhang Z."/>
            <person name="Masuda Y."/>
            <person name="Itoh H."/>
            <person name="Senoo K."/>
        </authorList>
    </citation>
    <scope>NUCLEOTIDE SEQUENCE</scope>
    <source>
        <strain evidence="1">Red875</strain>
    </source>
</reference>
<accession>A0A8J7S756</accession>